<evidence type="ECO:0000313" key="2">
    <source>
        <dbReference type="EMBL" id="GIX66739.1"/>
    </source>
</evidence>
<evidence type="ECO:0000256" key="1">
    <source>
        <dbReference type="SAM" id="MobiDB-lite"/>
    </source>
</evidence>
<dbReference type="AlphaFoldDB" id="A0AAV4M3Y9"/>
<accession>A0AAV4M3Y9</accession>
<feature type="region of interest" description="Disordered" evidence="1">
    <location>
        <begin position="1"/>
        <end position="22"/>
    </location>
</feature>
<proteinExistence type="predicted"/>
<dbReference type="Proteomes" id="UP001054945">
    <property type="component" value="Unassembled WGS sequence"/>
</dbReference>
<name>A0AAV4M3Y9_CAEEX</name>
<dbReference type="Gene3D" id="3.40.525.10">
    <property type="entry name" value="CRAL-TRIO lipid binding domain"/>
    <property type="match status" value="1"/>
</dbReference>
<organism evidence="2 3">
    <name type="scientific">Caerostris extrusa</name>
    <name type="common">Bark spider</name>
    <name type="synonym">Caerostris bankana</name>
    <dbReference type="NCBI Taxonomy" id="172846"/>
    <lineage>
        <taxon>Eukaryota</taxon>
        <taxon>Metazoa</taxon>
        <taxon>Ecdysozoa</taxon>
        <taxon>Arthropoda</taxon>
        <taxon>Chelicerata</taxon>
        <taxon>Arachnida</taxon>
        <taxon>Araneae</taxon>
        <taxon>Araneomorphae</taxon>
        <taxon>Entelegynae</taxon>
        <taxon>Araneoidea</taxon>
        <taxon>Araneidae</taxon>
        <taxon>Caerostris</taxon>
    </lineage>
</organism>
<reference evidence="2 3" key="1">
    <citation type="submission" date="2021-06" db="EMBL/GenBank/DDBJ databases">
        <title>Caerostris extrusa draft genome.</title>
        <authorList>
            <person name="Kono N."/>
            <person name="Arakawa K."/>
        </authorList>
    </citation>
    <scope>NUCLEOTIDE SEQUENCE [LARGE SCALE GENOMIC DNA]</scope>
</reference>
<dbReference type="SUPFAM" id="SSF46938">
    <property type="entry name" value="CRAL/TRIO N-terminal domain"/>
    <property type="match status" value="1"/>
</dbReference>
<dbReference type="InterPro" id="IPR036865">
    <property type="entry name" value="CRAL-TRIO_dom_sf"/>
</dbReference>
<gene>
    <name evidence="2" type="primary">TTPAL_10</name>
    <name evidence="2" type="ORF">CEXT_454571</name>
</gene>
<comment type="caution">
    <text evidence="2">The sequence shown here is derived from an EMBL/GenBank/DDBJ whole genome shotgun (WGS) entry which is preliminary data.</text>
</comment>
<sequence>MLLLIPPGAGKPTPGPRDWSMSKEDWETSDIDFHEDFIVQFLRRNKYDVRRSCKNIQNFVVLRKEQSEMFRNIEDEYFSSKSSTKFIRLLPKRCPEGCAITLFPIRQMGSQRIRLHGCQASDGHVLRAAPARSDDPNQRRQGHLRLPGNLFPASQIRHA</sequence>
<dbReference type="InterPro" id="IPR036273">
    <property type="entry name" value="CRAL/TRIO_N_dom_sf"/>
</dbReference>
<evidence type="ECO:0000313" key="3">
    <source>
        <dbReference type="Proteomes" id="UP001054945"/>
    </source>
</evidence>
<keyword evidence="3" id="KW-1185">Reference proteome</keyword>
<protein>
    <submittedName>
        <fullName evidence="2">Alpha-tocopherol transfer protein-like</fullName>
    </submittedName>
</protein>
<dbReference type="EMBL" id="BPLR01019337">
    <property type="protein sequence ID" value="GIX66739.1"/>
    <property type="molecule type" value="Genomic_DNA"/>
</dbReference>